<dbReference type="AlphaFoldDB" id="A0A5K7S2N7"/>
<organism evidence="2 3">
    <name type="scientific">Aquipluma nitroreducens</name>
    <dbReference type="NCBI Taxonomy" id="2010828"/>
    <lineage>
        <taxon>Bacteria</taxon>
        <taxon>Pseudomonadati</taxon>
        <taxon>Bacteroidota</taxon>
        <taxon>Bacteroidia</taxon>
        <taxon>Marinilabiliales</taxon>
        <taxon>Prolixibacteraceae</taxon>
        <taxon>Aquipluma</taxon>
    </lineage>
</organism>
<dbReference type="Proteomes" id="UP001193389">
    <property type="component" value="Chromosome"/>
</dbReference>
<dbReference type="KEGG" id="anf:AQPE_0039"/>
<feature type="signal peptide" evidence="1">
    <location>
        <begin position="1"/>
        <end position="21"/>
    </location>
</feature>
<accession>A0A5K7S2N7</accession>
<evidence type="ECO:0000256" key="1">
    <source>
        <dbReference type="SAM" id="SignalP"/>
    </source>
</evidence>
<evidence type="ECO:0008006" key="4">
    <source>
        <dbReference type="Google" id="ProtNLM"/>
    </source>
</evidence>
<feature type="chain" id="PRO_5024308084" description="Secreted protein" evidence="1">
    <location>
        <begin position="22"/>
        <end position="139"/>
    </location>
</feature>
<proteinExistence type="predicted"/>
<dbReference type="EMBL" id="AP018694">
    <property type="protein sequence ID" value="BBE15903.1"/>
    <property type="molecule type" value="Genomic_DNA"/>
</dbReference>
<protein>
    <recommendedName>
        <fullName evidence="4">Secreted protein</fullName>
    </recommendedName>
</protein>
<gene>
    <name evidence="2" type="ORF">AQPE_0039</name>
</gene>
<name>A0A5K7S2N7_9BACT</name>
<sequence length="139" mass="15179">MKKLLSISIALLMLLSGMQLTISQHYCGGELAQSKVSLTGHVASCGMETATDDCAQPGNHVESNCCSNKVSVYEIDHNYSPSFTEFKVFTQTVFQVFVIPKNITFHSLTAENQTLTDVSPPGNLLLHAVSLPKICVFRI</sequence>
<dbReference type="Pfam" id="PF26622">
    <property type="entry name" value="DUF8199"/>
    <property type="match status" value="1"/>
</dbReference>
<keyword evidence="1" id="KW-0732">Signal</keyword>
<keyword evidence="3" id="KW-1185">Reference proteome</keyword>
<evidence type="ECO:0000313" key="3">
    <source>
        <dbReference type="Proteomes" id="UP001193389"/>
    </source>
</evidence>
<reference evidence="2" key="1">
    <citation type="journal article" date="2020" name="Int. J. Syst. Evol. Microbiol.">
        <title>Aquipluma nitroreducens gen. nov. sp. nov., a novel facultatively anaerobic bacterium isolated from a freshwater lake.</title>
        <authorList>
            <person name="Watanabe M."/>
            <person name="Kojima H."/>
            <person name="Fukui M."/>
        </authorList>
    </citation>
    <scope>NUCLEOTIDE SEQUENCE</scope>
    <source>
        <strain evidence="2">MeG22</strain>
    </source>
</reference>
<dbReference type="NCBIfam" id="NF047658">
    <property type="entry name" value="HYC_CC_PP"/>
    <property type="match status" value="1"/>
</dbReference>
<dbReference type="InterPro" id="IPR058512">
    <property type="entry name" value="DUF8199"/>
</dbReference>
<evidence type="ECO:0000313" key="2">
    <source>
        <dbReference type="EMBL" id="BBE15903.1"/>
    </source>
</evidence>
<dbReference type="RefSeq" id="WP_318349020.1">
    <property type="nucleotide sequence ID" value="NZ_AP018694.1"/>
</dbReference>
<dbReference type="InterPro" id="IPR058060">
    <property type="entry name" value="HYC_CC_PP"/>
</dbReference>